<dbReference type="GO" id="GO:0071897">
    <property type="term" value="P:DNA biosynthetic process"/>
    <property type="evidence" value="ECO:0007669"/>
    <property type="project" value="UniProtKB-ARBA"/>
</dbReference>
<evidence type="ECO:0000313" key="2">
    <source>
        <dbReference type="Proteomes" id="UP000594454"/>
    </source>
</evidence>
<accession>A0A7R8YMK3</accession>
<evidence type="ECO:0008006" key="3">
    <source>
        <dbReference type="Google" id="ProtNLM"/>
    </source>
</evidence>
<reference evidence="1 2" key="1">
    <citation type="submission" date="2020-11" db="EMBL/GenBank/DDBJ databases">
        <authorList>
            <person name="Wallbank WR R."/>
            <person name="Pardo Diaz C."/>
            <person name="Kozak K."/>
            <person name="Martin S."/>
            <person name="Jiggins C."/>
            <person name="Moest M."/>
            <person name="Warren A I."/>
            <person name="Generalovic N T."/>
            <person name="Byers J.R.P. K."/>
            <person name="Montejo-Kovacevich G."/>
            <person name="Yen C E."/>
        </authorList>
    </citation>
    <scope>NUCLEOTIDE SEQUENCE [LARGE SCALE GENOMIC DNA]</scope>
</reference>
<dbReference type="SUPFAM" id="SSF53098">
    <property type="entry name" value="Ribonuclease H-like"/>
    <property type="match status" value="1"/>
</dbReference>
<dbReference type="GO" id="GO:0042575">
    <property type="term" value="C:DNA polymerase complex"/>
    <property type="evidence" value="ECO:0007669"/>
    <property type="project" value="UniProtKB-ARBA"/>
</dbReference>
<organism evidence="1 2">
    <name type="scientific">Hermetia illucens</name>
    <name type="common">Black soldier fly</name>
    <dbReference type="NCBI Taxonomy" id="343691"/>
    <lineage>
        <taxon>Eukaryota</taxon>
        <taxon>Metazoa</taxon>
        <taxon>Ecdysozoa</taxon>
        <taxon>Arthropoda</taxon>
        <taxon>Hexapoda</taxon>
        <taxon>Insecta</taxon>
        <taxon>Pterygota</taxon>
        <taxon>Neoptera</taxon>
        <taxon>Endopterygota</taxon>
        <taxon>Diptera</taxon>
        <taxon>Brachycera</taxon>
        <taxon>Stratiomyomorpha</taxon>
        <taxon>Stratiomyidae</taxon>
        <taxon>Hermetiinae</taxon>
        <taxon>Hermetia</taxon>
    </lineage>
</organism>
<dbReference type="Gene3D" id="3.10.10.10">
    <property type="entry name" value="HIV Type 1 Reverse Transcriptase, subunit A, domain 1"/>
    <property type="match status" value="1"/>
</dbReference>
<dbReference type="InterPro" id="IPR043502">
    <property type="entry name" value="DNA/RNA_pol_sf"/>
</dbReference>
<gene>
    <name evidence="1" type="ORF">HERILL_LOCUS1979</name>
</gene>
<name>A0A7R8YMK3_HERIL</name>
<proteinExistence type="predicted"/>
<dbReference type="EMBL" id="LR899009">
    <property type="protein sequence ID" value="CAD7078726.1"/>
    <property type="molecule type" value="Genomic_DNA"/>
</dbReference>
<keyword evidence="2" id="KW-1185">Reference proteome</keyword>
<dbReference type="InParanoid" id="A0A7R8YMK3"/>
<sequence>MYRRAVHQLVSLLPEGGEGNIEINNVKLSFNYAVPDEINHQTELKSNTTTRNKLFESLNSEESKTLRKIFKENEDIFYNEGDNLTCTTQTKHEIVTKTNKPLCSKIYRFPQVHEGEVRTQIEDMLKQNIIRPSNSSYNAITFINLLRERNAIIGKSKKLIADNEFNMVNIKEYLRKENIEVHFTSPKSHTGNADMNRCHNSLTEQIRILTITEPDFKIEEKVGTTQYKPVEIQQGQINKEKLYEKLKSKKCKWINYQNRKREKQPDIEQKEIYIKNYTNERHKEQPKFRKDDIIKGKNDEILLVKNNIIRNKIHP</sequence>
<protein>
    <recommendedName>
        <fullName evidence="3">Integrase catalytic domain-containing protein</fullName>
    </recommendedName>
</protein>
<dbReference type="Proteomes" id="UP000594454">
    <property type="component" value="Chromosome 1"/>
</dbReference>
<dbReference type="OrthoDB" id="1939479at2759"/>
<dbReference type="AlphaFoldDB" id="A0A7R8YMK3"/>
<evidence type="ECO:0000313" key="1">
    <source>
        <dbReference type="EMBL" id="CAD7078726.1"/>
    </source>
</evidence>
<dbReference type="SUPFAM" id="SSF56672">
    <property type="entry name" value="DNA/RNA polymerases"/>
    <property type="match status" value="1"/>
</dbReference>
<dbReference type="InterPro" id="IPR012337">
    <property type="entry name" value="RNaseH-like_sf"/>
</dbReference>